<comment type="caution">
    <text evidence="1">The sequence shown here is derived from an EMBL/GenBank/DDBJ whole genome shotgun (WGS) entry which is preliminary data.</text>
</comment>
<keyword evidence="2" id="KW-1185">Reference proteome</keyword>
<dbReference type="InterPro" id="IPR000150">
    <property type="entry name" value="Cof"/>
</dbReference>
<protein>
    <submittedName>
        <fullName evidence="1">HAD family hydrolase</fullName>
    </submittedName>
</protein>
<dbReference type="GO" id="GO:0016787">
    <property type="term" value="F:hydrolase activity"/>
    <property type="evidence" value="ECO:0007669"/>
    <property type="project" value="UniProtKB-KW"/>
</dbReference>
<proteinExistence type="predicted"/>
<dbReference type="NCBIfam" id="TIGR00099">
    <property type="entry name" value="Cof-subfamily"/>
    <property type="match status" value="1"/>
</dbReference>
<dbReference type="PANTHER" id="PTHR10000">
    <property type="entry name" value="PHOSPHOSERINE PHOSPHATASE"/>
    <property type="match status" value="1"/>
</dbReference>
<dbReference type="Pfam" id="PF08282">
    <property type="entry name" value="Hydrolase_3"/>
    <property type="match status" value="1"/>
</dbReference>
<dbReference type="PANTHER" id="PTHR10000:SF8">
    <property type="entry name" value="HAD SUPERFAMILY HYDROLASE-LIKE, TYPE 3"/>
    <property type="match status" value="1"/>
</dbReference>
<reference evidence="1" key="1">
    <citation type="submission" date="2021-06" db="EMBL/GenBank/DDBJ databases">
        <title>Novel Mycoplasma species detected in California sea lions (Zalophus californianus) from the USA.</title>
        <authorList>
            <person name="Volokhov D.V."/>
            <person name="Furtak V.A."/>
            <person name="Zagorodnyaya T.A."/>
        </authorList>
    </citation>
    <scope>NUCLEOTIDE SEQUENCE [LARGE SCALE GENOMIC DNA]</scope>
    <source>
        <strain evidence="1">CSL 5346</strain>
    </source>
</reference>
<gene>
    <name evidence="1" type="ORF">KQ875_02830</name>
</gene>
<accession>A0ABS6DRX7</accession>
<sequence>MEFRPQAIFIDLDGTLVDLKSNNISTMNINTIQNINKKIPCFISTGRGFNKNLLEMTNMLGLNYGVAQNGAIIFDKVGNIIKKYTINKSSYLNIVDLLSKEKFSFFVNSQKIIYSDTLMSRIIKFFKKEYTVQKNSQAKNIDDVTKILVISSKKNKLTELKNKLLKEFIDVNVVSIGNNRALEITDINATKGKANSFICSLINIDPLKAIHIGDSMNDASSVNHLGGLIAMKNSNQELKNIATEIGFNYKKSGVAKTLNKLIKL</sequence>
<evidence type="ECO:0000313" key="1">
    <source>
        <dbReference type="EMBL" id="MBU4692516.1"/>
    </source>
</evidence>
<dbReference type="NCBIfam" id="TIGR01484">
    <property type="entry name" value="HAD-SF-IIB"/>
    <property type="match status" value="1"/>
</dbReference>
<keyword evidence="1" id="KW-0378">Hydrolase</keyword>
<dbReference type="EMBL" id="JAHMHH010000003">
    <property type="protein sequence ID" value="MBU4692516.1"/>
    <property type="molecule type" value="Genomic_DNA"/>
</dbReference>
<dbReference type="InterPro" id="IPR006379">
    <property type="entry name" value="HAD-SF_hydro_IIB"/>
</dbReference>
<dbReference type="RefSeq" id="WP_216489185.1">
    <property type="nucleotide sequence ID" value="NZ_JAHMHH010000003.1"/>
</dbReference>
<organism evidence="1 2">
    <name type="scientific">Mycoplasma zalophi</name>
    <dbReference type="NCBI Taxonomy" id="191287"/>
    <lineage>
        <taxon>Bacteria</taxon>
        <taxon>Bacillati</taxon>
        <taxon>Mycoplasmatota</taxon>
        <taxon>Mollicutes</taxon>
        <taxon>Mycoplasmataceae</taxon>
        <taxon>Mycoplasma</taxon>
    </lineage>
</organism>
<dbReference type="Proteomes" id="UP000718793">
    <property type="component" value="Unassembled WGS sequence"/>
</dbReference>
<name>A0ABS6DRX7_9MOLU</name>
<evidence type="ECO:0000313" key="2">
    <source>
        <dbReference type="Proteomes" id="UP000718793"/>
    </source>
</evidence>